<keyword evidence="6" id="KW-0808">Transferase</keyword>
<comment type="caution">
    <text evidence="6">The sequence shown here is derived from an EMBL/GenBank/DDBJ whole genome shotgun (WGS) entry which is preliminary data.</text>
</comment>
<dbReference type="SUPFAM" id="SSF53383">
    <property type="entry name" value="PLP-dependent transferases"/>
    <property type="match status" value="1"/>
</dbReference>
<keyword evidence="6" id="KW-0032">Aminotransferase</keyword>
<evidence type="ECO:0000256" key="1">
    <source>
        <dbReference type="ARBA" id="ARBA00022898"/>
    </source>
</evidence>
<dbReference type="AlphaFoldDB" id="A0A084JZJ6"/>
<evidence type="ECO:0000256" key="5">
    <source>
        <dbReference type="RuleBase" id="RU004508"/>
    </source>
</evidence>
<dbReference type="PANTHER" id="PTHR30244">
    <property type="entry name" value="TRANSAMINASE"/>
    <property type="match status" value="1"/>
</dbReference>
<dbReference type="OrthoDB" id="9804264at2"/>
<evidence type="ECO:0000313" key="6">
    <source>
        <dbReference type="EMBL" id="KEZ94380.1"/>
    </source>
</evidence>
<name>A0A084JZJ6_NONUL</name>
<dbReference type="PANTHER" id="PTHR30244:SF36">
    <property type="entry name" value="3-OXO-GLUCOSE-6-PHOSPHATE:GLUTAMATE AMINOTRANSFERASE"/>
    <property type="match status" value="1"/>
</dbReference>
<evidence type="ECO:0000256" key="3">
    <source>
        <dbReference type="PIRSR" id="PIRSR000390-1"/>
    </source>
</evidence>
<organism evidence="6 7">
    <name type="scientific">Nonlabens ulvanivorans</name>
    <name type="common">Persicivirga ulvanivorans</name>
    <dbReference type="NCBI Taxonomy" id="906888"/>
    <lineage>
        <taxon>Bacteria</taxon>
        <taxon>Pseudomonadati</taxon>
        <taxon>Bacteroidota</taxon>
        <taxon>Flavobacteriia</taxon>
        <taxon>Flavobacteriales</taxon>
        <taxon>Flavobacteriaceae</taxon>
        <taxon>Nonlabens</taxon>
    </lineage>
</organism>
<comment type="similarity">
    <text evidence="2 5">Belongs to the DegT/DnrJ/EryC1 family.</text>
</comment>
<dbReference type="InterPro" id="IPR015422">
    <property type="entry name" value="PyrdxlP-dep_Trfase_small"/>
</dbReference>
<keyword evidence="1 4" id="KW-0663">Pyridoxal phosphate</keyword>
<protein>
    <submittedName>
        <fullName evidence="6">DegT/DnrJ/EryC1/StrS family aminotransferase</fullName>
    </submittedName>
</protein>
<dbReference type="Proteomes" id="UP000028531">
    <property type="component" value="Unassembled WGS sequence"/>
</dbReference>
<dbReference type="GO" id="GO:0008483">
    <property type="term" value="F:transaminase activity"/>
    <property type="evidence" value="ECO:0007669"/>
    <property type="project" value="UniProtKB-KW"/>
</dbReference>
<dbReference type="RefSeq" id="WP_036579539.1">
    <property type="nucleotide sequence ID" value="NZ_JPJI01000012.1"/>
</dbReference>
<dbReference type="EMBL" id="JPJI01000012">
    <property type="protein sequence ID" value="KEZ94380.1"/>
    <property type="molecule type" value="Genomic_DNA"/>
</dbReference>
<evidence type="ECO:0000256" key="4">
    <source>
        <dbReference type="PIRSR" id="PIRSR000390-2"/>
    </source>
</evidence>
<accession>A0A084JZJ6</accession>
<dbReference type="GO" id="GO:0030170">
    <property type="term" value="F:pyridoxal phosphate binding"/>
    <property type="evidence" value="ECO:0007669"/>
    <property type="project" value="TreeGrafter"/>
</dbReference>
<feature type="active site" description="Proton acceptor" evidence="3">
    <location>
        <position position="187"/>
    </location>
</feature>
<dbReference type="InterPro" id="IPR015424">
    <property type="entry name" value="PyrdxlP-dep_Trfase"/>
</dbReference>
<dbReference type="Pfam" id="PF01041">
    <property type="entry name" value="DegT_DnrJ_EryC1"/>
    <property type="match status" value="1"/>
</dbReference>
<dbReference type="Gene3D" id="3.90.1150.10">
    <property type="entry name" value="Aspartate Aminotransferase, domain 1"/>
    <property type="match status" value="1"/>
</dbReference>
<dbReference type="Gene3D" id="3.40.640.10">
    <property type="entry name" value="Type I PLP-dependent aspartate aminotransferase-like (Major domain)"/>
    <property type="match status" value="1"/>
</dbReference>
<sequence>MKISYLPLRELNARFHHKDQQSFASVYESGRYIGGPYVEQFERQFAVYCGVDKVVSTGNGLDALTLILLAEKELGNLTENAKILLPAHTYIATFLSIIHAGMQPVPVDVSDILLTVDDLKSQIDKVDAIITVDLYGKLVSDEVYAFAAAQQKPVYCDSAQSHGAINSDGKRSGSLARASAFSFYPTKNLGALGDGGAITTDDHVLAAMARKLANYGRDNRFQNSAKGINSRLDPLQAAFLSNRLTLLDQDNLQRSKVAQYYFDHFTNDHVVTANVNFLKHNSWHVFPVFVTDRDHFQDYMMENGIETNVHYPLPPHQQEAFKELNDLSFPQTENLHLTEVSLPCHPLLSPSEIKKVVQVVNNY</sequence>
<evidence type="ECO:0000256" key="2">
    <source>
        <dbReference type="ARBA" id="ARBA00037999"/>
    </source>
</evidence>
<gene>
    <name evidence="6" type="ORF">IL45_01815</name>
</gene>
<feature type="modified residue" description="N6-(pyridoxal phosphate)lysine" evidence="4">
    <location>
        <position position="187"/>
    </location>
</feature>
<dbReference type="GO" id="GO:0000271">
    <property type="term" value="P:polysaccharide biosynthetic process"/>
    <property type="evidence" value="ECO:0007669"/>
    <property type="project" value="TreeGrafter"/>
</dbReference>
<evidence type="ECO:0000313" key="7">
    <source>
        <dbReference type="Proteomes" id="UP000028531"/>
    </source>
</evidence>
<dbReference type="PIRSF" id="PIRSF000390">
    <property type="entry name" value="PLP_StrS"/>
    <property type="match status" value="1"/>
</dbReference>
<proteinExistence type="inferred from homology"/>
<dbReference type="InterPro" id="IPR015421">
    <property type="entry name" value="PyrdxlP-dep_Trfase_major"/>
</dbReference>
<reference evidence="6 7" key="1">
    <citation type="submission" date="2014-07" db="EMBL/GenBank/DDBJ databases">
        <title>Draft genome sequence of Nonlabens ulvanivorans, an ulvan degrading bacterium.</title>
        <authorList>
            <person name="Kopel M."/>
            <person name="Helbert W."/>
            <person name="Henrissat B."/>
            <person name="Doniger T."/>
            <person name="Banin E."/>
        </authorList>
    </citation>
    <scope>NUCLEOTIDE SEQUENCE [LARGE SCALE GENOMIC DNA]</scope>
    <source>
        <strain evidence="6 7">PLR</strain>
    </source>
</reference>
<dbReference type="InterPro" id="IPR000653">
    <property type="entry name" value="DegT/StrS_aminotransferase"/>
</dbReference>